<evidence type="ECO:0000313" key="2">
    <source>
        <dbReference type="Proteomes" id="UP000547011"/>
    </source>
</evidence>
<accession>A0A7W6NCW8</accession>
<proteinExistence type="predicted"/>
<keyword evidence="2" id="KW-1185">Reference proteome</keyword>
<protein>
    <submittedName>
        <fullName evidence="1">Uncharacterized protein</fullName>
    </submittedName>
</protein>
<dbReference type="EMBL" id="JACIEW010000009">
    <property type="protein sequence ID" value="MBB4053547.1"/>
    <property type="molecule type" value="Genomic_DNA"/>
</dbReference>
<sequence>MAIYFPHMRRFGAEPMVNYQFSKDSGGPILGGYRGSFRELTLQFTEDTVFDGKC</sequence>
<name>A0A7W6NCW8_9HYPH</name>
<organism evidence="1 2">
    <name type="scientific">Devosia subaequoris</name>
    <dbReference type="NCBI Taxonomy" id="395930"/>
    <lineage>
        <taxon>Bacteria</taxon>
        <taxon>Pseudomonadati</taxon>
        <taxon>Pseudomonadota</taxon>
        <taxon>Alphaproteobacteria</taxon>
        <taxon>Hyphomicrobiales</taxon>
        <taxon>Devosiaceae</taxon>
        <taxon>Devosia</taxon>
    </lineage>
</organism>
<evidence type="ECO:0000313" key="1">
    <source>
        <dbReference type="EMBL" id="MBB4053547.1"/>
    </source>
</evidence>
<dbReference type="AlphaFoldDB" id="A0A7W6NCW8"/>
<comment type="caution">
    <text evidence="1">The sequence shown here is derived from an EMBL/GenBank/DDBJ whole genome shotgun (WGS) entry which is preliminary data.</text>
</comment>
<reference evidence="1 2" key="1">
    <citation type="submission" date="2020-08" db="EMBL/GenBank/DDBJ databases">
        <title>Genomic Encyclopedia of Type Strains, Phase IV (KMG-IV): sequencing the most valuable type-strain genomes for metagenomic binning, comparative biology and taxonomic classification.</title>
        <authorList>
            <person name="Goeker M."/>
        </authorList>
    </citation>
    <scope>NUCLEOTIDE SEQUENCE [LARGE SCALE GENOMIC DNA]</scope>
    <source>
        <strain evidence="1 2">DSM 23447</strain>
    </source>
</reference>
<dbReference type="RefSeq" id="WP_183312334.1">
    <property type="nucleotide sequence ID" value="NZ_JACIEW010000009.1"/>
</dbReference>
<dbReference type="Proteomes" id="UP000547011">
    <property type="component" value="Unassembled WGS sequence"/>
</dbReference>
<gene>
    <name evidence="1" type="ORF">GGR20_003209</name>
</gene>